<reference evidence="1 2" key="1">
    <citation type="submission" date="2016-09" db="EMBL/GenBank/DDBJ databases">
        <title>Desulfuribacillus arsenicus sp. nov., an obligately anaerobic, dissimilatory arsenic- and antimonate-reducing bacterium isolated from anoxic sediments.</title>
        <authorList>
            <person name="Abin C.A."/>
            <person name="Hollibaugh J.T."/>
        </authorList>
    </citation>
    <scope>NUCLEOTIDE SEQUENCE [LARGE SCALE GENOMIC DNA]</scope>
    <source>
        <strain evidence="1 2">MLFW-2</strain>
    </source>
</reference>
<dbReference type="AlphaFoldDB" id="A0A1E5L584"/>
<name>A0A1E5L584_9FIRM</name>
<proteinExistence type="predicted"/>
<sequence>MKKSCQICLRSAKKTWKLSDGEYRYSAKVQLHRVRIEIAGKAKLILVCSKCLVRQQINIRTINREEGTLSTT</sequence>
<dbReference type="EMBL" id="MJAT01000033">
    <property type="protein sequence ID" value="OEH85224.1"/>
    <property type="molecule type" value="Genomic_DNA"/>
</dbReference>
<evidence type="ECO:0000313" key="2">
    <source>
        <dbReference type="Proteomes" id="UP000095255"/>
    </source>
</evidence>
<dbReference type="Proteomes" id="UP000095255">
    <property type="component" value="Unassembled WGS sequence"/>
</dbReference>
<evidence type="ECO:0000313" key="1">
    <source>
        <dbReference type="EMBL" id="OEH85224.1"/>
    </source>
</evidence>
<comment type="caution">
    <text evidence="1">The sequence shown here is derived from an EMBL/GenBank/DDBJ whole genome shotgun (WGS) entry which is preliminary data.</text>
</comment>
<dbReference type="STRING" id="1390249.BHU72_06355"/>
<gene>
    <name evidence="1" type="ORF">BHU72_06355</name>
</gene>
<evidence type="ECO:0008006" key="3">
    <source>
        <dbReference type="Google" id="ProtNLM"/>
    </source>
</evidence>
<protein>
    <recommendedName>
        <fullName evidence="3">50S ribosomal protein L28</fullName>
    </recommendedName>
</protein>
<keyword evidence="2" id="KW-1185">Reference proteome</keyword>
<organism evidence="1 2">
    <name type="scientific">Desulfuribacillus stibiiarsenatis</name>
    <dbReference type="NCBI Taxonomy" id="1390249"/>
    <lineage>
        <taxon>Bacteria</taxon>
        <taxon>Bacillati</taxon>
        <taxon>Bacillota</taxon>
        <taxon>Desulfuribacillia</taxon>
        <taxon>Desulfuribacillales</taxon>
        <taxon>Desulfuribacillaceae</taxon>
        <taxon>Desulfuribacillus</taxon>
    </lineage>
</organism>
<accession>A0A1E5L584</accession>